<dbReference type="AlphaFoldDB" id="A0A0J8DRR5"/>
<organism evidence="1 2">
    <name type="scientific">Beta vulgaris subsp. vulgaris</name>
    <name type="common">Beet</name>
    <dbReference type="NCBI Taxonomy" id="3555"/>
    <lineage>
        <taxon>Eukaryota</taxon>
        <taxon>Viridiplantae</taxon>
        <taxon>Streptophyta</taxon>
        <taxon>Embryophyta</taxon>
        <taxon>Tracheophyta</taxon>
        <taxon>Spermatophyta</taxon>
        <taxon>Magnoliopsida</taxon>
        <taxon>eudicotyledons</taxon>
        <taxon>Gunneridae</taxon>
        <taxon>Pentapetalae</taxon>
        <taxon>Caryophyllales</taxon>
        <taxon>Chenopodiaceae</taxon>
        <taxon>Betoideae</taxon>
        <taxon>Beta</taxon>
    </lineage>
</organism>
<dbReference type="Gramene" id="KMS93435">
    <property type="protein sequence ID" value="KMS93435"/>
    <property type="gene ID" value="BVRB_031510"/>
</dbReference>
<accession>A0A0J8DRR5</accession>
<dbReference type="EMBL" id="KQ102778">
    <property type="protein sequence ID" value="KMS93435.1"/>
    <property type="molecule type" value="Genomic_DNA"/>
</dbReference>
<evidence type="ECO:0000313" key="2">
    <source>
        <dbReference type="Proteomes" id="UP000035740"/>
    </source>
</evidence>
<protein>
    <submittedName>
        <fullName evidence="1">Uncharacterized protein</fullName>
    </submittedName>
</protein>
<gene>
    <name evidence="1" type="ORF">BVRB_031510</name>
</gene>
<proteinExistence type="predicted"/>
<keyword evidence="2" id="KW-1185">Reference proteome</keyword>
<name>A0A0J8DRR5_BETVV</name>
<evidence type="ECO:0000313" key="1">
    <source>
        <dbReference type="EMBL" id="KMS93435.1"/>
    </source>
</evidence>
<dbReference type="Proteomes" id="UP000035740">
    <property type="component" value="Unassembled WGS sequence"/>
</dbReference>
<sequence length="51" mass="5948">MRQRKRILRWVKRGFVVTALSSAIIYASFKFNAWATIRALAPVELERPSNK</sequence>
<reference evidence="1 2" key="1">
    <citation type="journal article" date="2014" name="Nature">
        <title>The genome of the recently domesticated crop plant sugar beet (Beta vulgaris).</title>
        <authorList>
            <person name="Dohm J.C."/>
            <person name="Minoche A.E."/>
            <person name="Holtgrawe D."/>
            <person name="Capella-Gutierrez S."/>
            <person name="Zakrzewski F."/>
            <person name="Tafer H."/>
            <person name="Rupp O."/>
            <person name="Sorensen T.R."/>
            <person name="Stracke R."/>
            <person name="Reinhardt R."/>
            <person name="Goesmann A."/>
            <person name="Kraft T."/>
            <person name="Schulz B."/>
            <person name="Stadler P.F."/>
            <person name="Schmidt T."/>
            <person name="Gabaldon T."/>
            <person name="Lehrach H."/>
            <person name="Weisshaar B."/>
            <person name="Himmelbauer H."/>
        </authorList>
    </citation>
    <scope>NUCLEOTIDE SEQUENCE [LARGE SCALE GENOMIC DNA]</scope>
    <source>
        <tissue evidence="1">Taproot</tissue>
    </source>
</reference>